<dbReference type="InterPro" id="IPR002052">
    <property type="entry name" value="DNA_methylase_N6_adenine_CS"/>
</dbReference>
<dbReference type="EC" id="2.1.1.72" evidence="1"/>
<feature type="domain" description="MmeI-like DNA-methyltransferase" evidence="9">
    <location>
        <begin position="387"/>
        <end position="652"/>
    </location>
</feature>
<dbReference type="GO" id="GO:0009007">
    <property type="term" value="F:site-specific DNA-methyltransferase (adenine-specific) activity"/>
    <property type="evidence" value="ECO:0007669"/>
    <property type="project" value="UniProtKB-EC"/>
</dbReference>
<evidence type="ECO:0000259" key="7">
    <source>
        <dbReference type="Pfam" id="PF20465"/>
    </source>
</evidence>
<organism evidence="10 11">
    <name type="scientific">Candidatus Desulfobacillus denitrificans</name>
    <dbReference type="NCBI Taxonomy" id="2608985"/>
    <lineage>
        <taxon>Bacteria</taxon>
        <taxon>Pseudomonadati</taxon>
        <taxon>Pseudomonadota</taxon>
        <taxon>Betaproteobacteria</taxon>
        <taxon>Candidatus Desulfobacillus</taxon>
    </lineage>
</organism>
<dbReference type="Gene3D" id="3.40.50.150">
    <property type="entry name" value="Vaccinia Virus protein VP39"/>
    <property type="match status" value="1"/>
</dbReference>
<feature type="domain" description="MmeI-like helicase spacer" evidence="7">
    <location>
        <begin position="218"/>
        <end position="292"/>
    </location>
</feature>
<dbReference type="Pfam" id="PF20464">
    <property type="entry name" value="MmeI_N"/>
    <property type="match status" value="1"/>
</dbReference>
<dbReference type="Pfam" id="PF20466">
    <property type="entry name" value="MmeI_TRD"/>
    <property type="match status" value="1"/>
</dbReference>
<dbReference type="EMBL" id="AP021857">
    <property type="protein sequence ID" value="BBO22044.1"/>
    <property type="molecule type" value="Genomic_DNA"/>
</dbReference>
<evidence type="ECO:0000256" key="5">
    <source>
        <dbReference type="SAM" id="MobiDB-lite"/>
    </source>
</evidence>
<evidence type="ECO:0000313" key="11">
    <source>
        <dbReference type="Proteomes" id="UP000662914"/>
    </source>
</evidence>
<name>A0A809SC69_9PROT</name>
<comment type="catalytic activity">
    <reaction evidence="4">
        <text>a 2'-deoxyadenosine in DNA + S-adenosyl-L-methionine = an N(6)-methyl-2'-deoxyadenosine in DNA + S-adenosyl-L-homocysteine + H(+)</text>
        <dbReference type="Rhea" id="RHEA:15197"/>
        <dbReference type="Rhea" id="RHEA-COMP:12418"/>
        <dbReference type="Rhea" id="RHEA-COMP:12419"/>
        <dbReference type="ChEBI" id="CHEBI:15378"/>
        <dbReference type="ChEBI" id="CHEBI:57856"/>
        <dbReference type="ChEBI" id="CHEBI:59789"/>
        <dbReference type="ChEBI" id="CHEBI:90615"/>
        <dbReference type="ChEBI" id="CHEBI:90616"/>
        <dbReference type="EC" id="2.1.1.72"/>
    </reaction>
</comment>
<dbReference type="Proteomes" id="UP000662914">
    <property type="component" value="Chromosome"/>
</dbReference>
<evidence type="ECO:0000256" key="4">
    <source>
        <dbReference type="ARBA" id="ARBA00047942"/>
    </source>
</evidence>
<feature type="domain" description="MmeI-like target recognition" evidence="8">
    <location>
        <begin position="782"/>
        <end position="954"/>
    </location>
</feature>
<dbReference type="GO" id="GO:0003676">
    <property type="term" value="F:nucleic acid binding"/>
    <property type="evidence" value="ECO:0007669"/>
    <property type="project" value="InterPro"/>
</dbReference>
<dbReference type="Pfam" id="PF20465">
    <property type="entry name" value="MmeI_hel"/>
    <property type="match status" value="1"/>
</dbReference>
<keyword evidence="3 10" id="KW-0808">Transferase</keyword>
<evidence type="ECO:0000259" key="8">
    <source>
        <dbReference type="Pfam" id="PF20466"/>
    </source>
</evidence>
<dbReference type="InterPro" id="IPR046817">
    <property type="entry name" value="MmeI_N"/>
</dbReference>
<feature type="domain" description="MmeI-like N-terminal" evidence="6">
    <location>
        <begin position="8"/>
        <end position="209"/>
    </location>
</feature>
<dbReference type="GO" id="GO:0032259">
    <property type="term" value="P:methylation"/>
    <property type="evidence" value="ECO:0007669"/>
    <property type="project" value="UniProtKB-KW"/>
</dbReference>
<proteinExistence type="predicted"/>
<evidence type="ECO:0000256" key="2">
    <source>
        <dbReference type="ARBA" id="ARBA00022603"/>
    </source>
</evidence>
<dbReference type="SUPFAM" id="SSF53335">
    <property type="entry name" value="S-adenosyl-L-methionine-dependent methyltransferases"/>
    <property type="match status" value="1"/>
</dbReference>
<protein>
    <recommendedName>
        <fullName evidence="1">site-specific DNA-methyltransferase (adenine-specific)</fullName>
        <ecNumber evidence="1">2.1.1.72</ecNumber>
    </recommendedName>
</protein>
<evidence type="ECO:0000259" key="6">
    <source>
        <dbReference type="Pfam" id="PF20464"/>
    </source>
</evidence>
<dbReference type="PRINTS" id="PR00507">
    <property type="entry name" value="N12N6MTFRASE"/>
</dbReference>
<dbReference type="InterPro" id="IPR029063">
    <property type="entry name" value="SAM-dependent_MTases_sf"/>
</dbReference>
<dbReference type="Pfam" id="PF20473">
    <property type="entry name" value="MmeI_Mtase"/>
    <property type="match status" value="1"/>
</dbReference>
<dbReference type="InterPro" id="IPR046816">
    <property type="entry name" value="MmeI_Mtase"/>
</dbReference>
<dbReference type="PANTHER" id="PTHR33841">
    <property type="entry name" value="DNA METHYLTRANSFERASE YEEA-RELATED"/>
    <property type="match status" value="1"/>
</dbReference>
<dbReference type="InterPro" id="IPR046819">
    <property type="entry name" value="MmeI_hel"/>
</dbReference>
<dbReference type="KEGG" id="ddz:DSYM_27430"/>
<dbReference type="PROSITE" id="PS00092">
    <property type="entry name" value="N6_MTASE"/>
    <property type="match status" value="1"/>
</dbReference>
<evidence type="ECO:0000259" key="9">
    <source>
        <dbReference type="Pfam" id="PF20473"/>
    </source>
</evidence>
<reference evidence="10" key="1">
    <citation type="journal article" name="DNA Res.">
        <title>The physiological potential of anammox bacteria as revealed by their core genome structure.</title>
        <authorList>
            <person name="Okubo T."/>
            <person name="Toyoda A."/>
            <person name="Fukuhara K."/>
            <person name="Uchiyama I."/>
            <person name="Harigaya Y."/>
            <person name="Kuroiwa M."/>
            <person name="Suzuki T."/>
            <person name="Murakami Y."/>
            <person name="Suwa Y."/>
            <person name="Takami H."/>
        </authorList>
    </citation>
    <scope>NUCLEOTIDE SEQUENCE</scope>
    <source>
        <strain evidence="10">317325-3</strain>
    </source>
</reference>
<evidence type="ECO:0000256" key="3">
    <source>
        <dbReference type="ARBA" id="ARBA00022679"/>
    </source>
</evidence>
<feature type="region of interest" description="Disordered" evidence="5">
    <location>
        <begin position="1091"/>
        <end position="1117"/>
    </location>
</feature>
<gene>
    <name evidence="10" type="ORF">DSYM_27430</name>
</gene>
<dbReference type="InterPro" id="IPR046820">
    <property type="entry name" value="MmeI_TRD"/>
</dbReference>
<dbReference type="AlphaFoldDB" id="A0A809SC69"/>
<dbReference type="InterPro" id="IPR050953">
    <property type="entry name" value="N4_N6_ade-DNA_methylase"/>
</dbReference>
<sequence length="1181" mass="129604">MSADSAGIERFISRWQAAGGSERANYQLFVGELCRLLDLPSPDPARDDTRDNAYVFERRVRFRHGDGAESHGFIDCYRRGAFVLEAKRIRRSGFSPTAFDDALQRARGQAEAYARALPAEEGRPPFLVVVDVGNVIELYAEFSRSGATYTPFPDPRSHRIRLTDFRDEAIRERLRALWLEPLALDPTRATARVTREVAERLAEVAKALEGVGHAPELVAGFLSRCLFTMFAEDVGLLPRQDGKGAFTLLLESLKDDPAQFVPLVGELWRAMDTGEFSVAIRAALPRFNGKLFKAPSVGSMVLPLTRDQIELLIKASQADWTQVEPAIFGTLLERALDPSERHALGAHYTPRAYVERLVLPTVIEPLRASWSHVQAAALLLANEGKEKEAIAEIRAFHHRLCHLRVLDPACGSGNFLYVTLEHMKRLEGEVLNQLDEIGHTQAMLETEGLSVDPHQFLGLEINPRAAAVAEMVLWIGYLQWHFRTRGAGLPPQPVLKDFRNIECRDAVLAYDAVEYVTDARGVPVSRWDGKTTKKHPVTGEDVPDETAQVPLERYVNPRRAEWPRADVVVGNPPFIGNKRMRAALGDGYVEALRSAWSLPSPASGRGAGGEGGVPESADFVMYWWHKAAALVCAGALSRFGFITTNSVTQAFNRRVLQAHLREGDGAAPPSLAAESAECVGRGSPVPLHLAFAVPDHPWVDSADGAAVRIAMTVGAMGAGEGRLLTVTDEREGGGDGLEVKTAERVGVIHADLTIGANVSAAKPLQANEGLSSMGFMLAGSGFIVTPEEAARLEPNAPIKPYRNGRDLTDRPRGVLLIDLFGHTTEDVRARWPATYQRVLERVKPERDHNNRARLREQWWVFAEPRKTLRAALVGLDRYVATVETAKHRCFQFLDAAIAPDHKLIAIAIDDAFALGVLSSRTHVVWALATGGWLGVGNDPVYNKSRCFETFPFPAATPEQQARIRDLAEQIDAHRKRQQAAHAELTLTGMYNVLEKLKVSLPMTAKEKAIHEMGLVSVLKSLHDELDAAVLAAYGWNDAPSDEILLERLVALNAERAAEEAGGQVRWLRPAFQHPQQSQAVLEGAGLSRPTHSTLSVAKEGGTAPPPPSPTAKDRHPWPATLPEQVAAVARVLAEARAPLAEADLAARFTGKGPWKKRLPQLLDTLVALGRARVLEDGRWMG</sequence>
<evidence type="ECO:0000313" key="10">
    <source>
        <dbReference type="EMBL" id="BBO22044.1"/>
    </source>
</evidence>
<accession>A0A809SC69</accession>
<keyword evidence="2 10" id="KW-0489">Methyltransferase</keyword>
<evidence type="ECO:0000256" key="1">
    <source>
        <dbReference type="ARBA" id="ARBA00011900"/>
    </source>
</evidence>
<dbReference type="PANTHER" id="PTHR33841:SF1">
    <property type="entry name" value="DNA METHYLTRANSFERASE A"/>
    <property type="match status" value="1"/>
</dbReference>